<keyword evidence="1" id="KW-0812">Transmembrane</keyword>
<dbReference type="OrthoDB" id="2967948at2"/>
<dbReference type="RefSeq" id="WP_153402030.1">
    <property type="nucleotide sequence ID" value="NZ_ML762426.1"/>
</dbReference>
<organism evidence="2 3">
    <name type="scientific">Gracilibacillus oryzae</name>
    <dbReference type="NCBI Taxonomy" id="1672701"/>
    <lineage>
        <taxon>Bacteria</taxon>
        <taxon>Bacillati</taxon>
        <taxon>Bacillota</taxon>
        <taxon>Bacilli</taxon>
        <taxon>Bacillales</taxon>
        <taxon>Bacillaceae</taxon>
        <taxon>Gracilibacillus</taxon>
    </lineage>
</organism>
<evidence type="ECO:0000313" key="2">
    <source>
        <dbReference type="EMBL" id="KAB8138270.1"/>
    </source>
</evidence>
<protein>
    <recommendedName>
        <fullName evidence="4">DUF2953 domain-containing protein</fullName>
    </recommendedName>
</protein>
<comment type="caution">
    <text evidence="2">The sequence shown here is derived from an EMBL/GenBank/DDBJ whole genome shotgun (WGS) entry which is preliminary data.</text>
</comment>
<sequence length="168" mass="19604">MLIIGIIIIAFLIIFLVLIGVLRVYAMIDWSFTEEEQQLDIQLRILGFTIMKKDLENLNENENNLSKHIQLKHLKYVHKFAIENIRFEMLKTKTIVGTGEPDTTAVLYGMLQTFFTIISAQLHDKGLCDCRLSANFEEAVIHSDGQCMISWKLRKTMRVWKRWKTKGE</sequence>
<proteinExistence type="predicted"/>
<dbReference type="Proteomes" id="UP000480246">
    <property type="component" value="Unassembled WGS sequence"/>
</dbReference>
<dbReference type="EMBL" id="WEID01000021">
    <property type="protein sequence ID" value="KAB8138270.1"/>
    <property type="molecule type" value="Genomic_DNA"/>
</dbReference>
<dbReference type="AlphaFoldDB" id="A0A7C8L519"/>
<evidence type="ECO:0008006" key="4">
    <source>
        <dbReference type="Google" id="ProtNLM"/>
    </source>
</evidence>
<reference evidence="2 3" key="1">
    <citation type="submission" date="2019-10" db="EMBL/GenBank/DDBJ databases">
        <title>Gracilibacillus sp. nov. isolated from rice seeds.</title>
        <authorList>
            <person name="He S."/>
        </authorList>
    </citation>
    <scope>NUCLEOTIDE SEQUENCE [LARGE SCALE GENOMIC DNA]</scope>
    <source>
        <strain evidence="2 3">TD8</strain>
    </source>
</reference>
<feature type="transmembrane region" description="Helical" evidence="1">
    <location>
        <begin position="6"/>
        <end position="26"/>
    </location>
</feature>
<gene>
    <name evidence="2" type="ORF">F9U64_05630</name>
</gene>
<keyword evidence="1" id="KW-0472">Membrane</keyword>
<accession>A0A7C8L519</accession>
<keyword evidence="1" id="KW-1133">Transmembrane helix</keyword>
<evidence type="ECO:0000313" key="3">
    <source>
        <dbReference type="Proteomes" id="UP000480246"/>
    </source>
</evidence>
<evidence type="ECO:0000256" key="1">
    <source>
        <dbReference type="SAM" id="Phobius"/>
    </source>
</evidence>
<keyword evidence="3" id="KW-1185">Reference proteome</keyword>
<name>A0A7C8L519_9BACI</name>